<feature type="region of interest" description="Disordered" evidence="1">
    <location>
        <begin position="65"/>
        <end position="96"/>
    </location>
</feature>
<organism evidence="2 3">
    <name type="scientific">Stieleria bergensis</name>
    <dbReference type="NCBI Taxonomy" id="2528025"/>
    <lineage>
        <taxon>Bacteria</taxon>
        <taxon>Pseudomonadati</taxon>
        <taxon>Planctomycetota</taxon>
        <taxon>Planctomycetia</taxon>
        <taxon>Pirellulales</taxon>
        <taxon>Pirellulaceae</taxon>
        <taxon>Stieleria</taxon>
    </lineage>
</organism>
<evidence type="ECO:0000256" key="1">
    <source>
        <dbReference type="SAM" id="MobiDB-lite"/>
    </source>
</evidence>
<name>A0A517SS85_9BACT</name>
<feature type="compositionally biased region" description="Polar residues" evidence="1">
    <location>
        <begin position="75"/>
        <end position="94"/>
    </location>
</feature>
<evidence type="ECO:0000313" key="2">
    <source>
        <dbReference type="EMBL" id="QDT58995.1"/>
    </source>
</evidence>
<feature type="region of interest" description="Disordered" evidence="1">
    <location>
        <begin position="1"/>
        <end position="39"/>
    </location>
</feature>
<reference evidence="2 3" key="1">
    <citation type="submission" date="2019-02" db="EMBL/GenBank/DDBJ databases">
        <title>Deep-cultivation of Planctomycetes and their phenomic and genomic characterization uncovers novel biology.</title>
        <authorList>
            <person name="Wiegand S."/>
            <person name="Jogler M."/>
            <person name="Boedeker C."/>
            <person name="Pinto D."/>
            <person name="Vollmers J."/>
            <person name="Rivas-Marin E."/>
            <person name="Kohn T."/>
            <person name="Peeters S.H."/>
            <person name="Heuer A."/>
            <person name="Rast P."/>
            <person name="Oberbeckmann S."/>
            <person name="Bunk B."/>
            <person name="Jeske O."/>
            <person name="Meyerdierks A."/>
            <person name="Storesund J.E."/>
            <person name="Kallscheuer N."/>
            <person name="Luecker S."/>
            <person name="Lage O.M."/>
            <person name="Pohl T."/>
            <person name="Merkel B.J."/>
            <person name="Hornburger P."/>
            <person name="Mueller R.-W."/>
            <person name="Bruemmer F."/>
            <person name="Labrenz M."/>
            <person name="Spormann A.M."/>
            <person name="Op den Camp H."/>
            <person name="Overmann J."/>
            <person name="Amann R."/>
            <person name="Jetten M.S.M."/>
            <person name="Mascher T."/>
            <person name="Medema M.H."/>
            <person name="Devos D.P."/>
            <person name="Kaster A.-K."/>
            <person name="Ovreas L."/>
            <person name="Rohde M."/>
            <person name="Galperin M.Y."/>
            <person name="Jogler C."/>
        </authorList>
    </citation>
    <scope>NUCLEOTIDE SEQUENCE [LARGE SCALE GENOMIC DNA]</scope>
    <source>
        <strain evidence="2 3">SV_7m_r</strain>
    </source>
</reference>
<dbReference type="EMBL" id="CP036272">
    <property type="protein sequence ID" value="QDT58995.1"/>
    <property type="molecule type" value="Genomic_DNA"/>
</dbReference>
<proteinExistence type="predicted"/>
<accession>A0A517SS85</accession>
<feature type="compositionally biased region" description="Polar residues" evidence="1">
    <location>
        <begin position="1"/>
        <end position="11"/>
    </location>
</feature>
<feature type="compositionally biased region" description="Basic residues" evidence="1">
    <location>
        <begin position="22"/>
        <end position="34"/>
    </location>
</feature>
<dbReference type="AlphaFoldDB" id="A0A517SS85"/>
<evidence type="ECO:0000313" key="3">
    <source>
        <dbReference type="Proteomes" id="UP000315003"/>
    </source>
</evidence>
<keyword evidence="3" id="KW-1185">Reference proteome</keyword>
<gene>
    <name evidence="2" type="ORF">SV7mr_14990</name>
</gene>
<protein>
    <submittedName>
        <fullName evidence="2">Uncharacterized protein</fullName>
    </submittedName>
</protein>
<dbReference type="Proteomes" id="UP000315003">
    <property type="component" value="Chromosome"/>
</dbReference>
<sequence>MIDNNGATTDGQKNRDVQTRSGLRHAITKSKALKTKPFQSTGSIKRTLTASTHCQAVKRTALLAQPPIQKRLGHPSNTRQPIKAQNPSPHQNSVDGLLSQVHSLECEWWQLLEMENANQHLSALIN</sequence>